<dbReference type="Proteomes" id="UP000510821">
    <property type="component" value="Chromosome"/>
</dbReference>
<protein>
    <recommendedName>
        <fullName evidence="4">Metal-dependent hydrolase</fullName>
    </recommendedName>
</protein>
<evidence type="ECO:0000313" key="2">
    <source>
        <dbReference type="EMBL" id="QLJ52945.1"/>
    </source>
</evidence>
<feature type="transmembrane region" description="Helical" evidence="1">
    <location>
        <begin position="91"/>
        <end position="111"/>
    </location>
</feature>
<evidence type="ECO:0000256" key="1">
    <source>
        <dbReference type="SAM" id="Phobius"/>
    </source>
</evidence>
<dbReference type="KEGG" id="flt:Sv326_0770"/>
<keyword evidence="1" id="KW-1133">Transmembrane helix</keyword>
<gene>
    <name evidence="2" type="ORF">Sv326_0770</name>
</gene>
<feature type="transmembrane region" description="Helical" evidence="1">
    <location>
        <begin position="60"/>
        <end position="79"/>
    </location>
</feature>
<dbReference type="InterPro" id="IPR007404">
    <property type="entry name" value="YdjM-like"/>
</dbReference>
<keyword evidence="1" id="KW-0812">Transmembrane</keyword>
<evidence type="ECO:0008006" key="4">
    <source>
        <dbReference type="Google" id="ProtNLM"/>
    </source>
</evidence>
<feature type="transmembrane region" description="Helical" evidence="1">
    <location>
        <begin position="123"/>
        <end position="140"/>
    </location>
</feature>
<dbReference type="AlphaFoldDB" id="A0A7D5XCD2"/>
<reference evidence="3" key="1">
    <citation type="submission" date="2020-07" db="EMBL/GenBank/DDBJ databases">
        <title>Metabolic diversity and evolutionary history of the archaeal phylum ###Micrarchaeota### uncovered from a freshwater lake metagenome.</title>
        <authorList>
            <person name="Kadnikov V.V."/>
            <person name="Savvichev A.S."/>
            <person name="Mardanov A.V."/>
            <person name="Beletsky A.V."/>
            <person name="Chupakov A.V."/>
            <person name="Kokryatskaya N.M."/>
            <person name="Pimenov N.V."/>
            <person name="Ravin N.V."/>
        </authorList>
    </citation>
    <scope>NUCLEOTIDE SEQUENCE [LARGE SCALE GENOMIC DNA]</scope>
</reference>
<keyword evidence="1" id="KW-0472">Membrane</keyword>
<organism evidence="2 3">
    <name type="scientific">Fermentimicrarchaeum limneticum</name>
    <dbReference type="NCBI Taxonomy" id="2795018"/>
    <lineage>
        <taxon>Archaea</taxon>
        <taxon>Candidatus Micrarchaeota</taxon>
        <taxon>Candidatus Fermentimicrarchaeales</taxon>
        <taxon>Candidatus Fermentimicrarchaeaceae</taxon>
        <taxon>Candidatus Fermentimicrarchaeum</taxon>
    </lineage>
</organism>
<evidence type="ECO:0000313" key="3">
    <source>
        <dbReference type="Proteomes" id="UP000510821"/>
    </source>
</evidence>
<feature type="transmembrane region" description="Helical" evidence="1">
    <location>
        <begin position="7"/>
        <end position="24"/>
    </location>
</feature>
<dbReference type="EMBL" id="CP058998">
    <property type="protein sequence ID" value="QLJ52945.1"/>
    <property type="molecule type" value="Genomic_DNA"/>
</dbReference>
<proteinExistence type="predicted"/>
<dbReference type="Pfam" id="PF04307">
    <property type="entry name" value="YdjM"/>
    <property type="match status" value="1"/>
</dbReference>
<name>A0A7D5XCD2_FERL1</name>
<sequence>MRTGFGEHLLAGAVLFAVLALLLIPGGTEFLLAGAFFIVGAVMPDLDSPVSKPRKLMRRVVFVSALVLLLLFYPQLSTACGRFSDKSSCTYLPVFAVLAVFAAVYLLDLIIPKHRGFLHSFSAAMLYGAAVCLLMLYLGVGSSFRIGAWAFGGYLSHLLVDAVGDATPFK</sequence>
<accession>A0A7D5XCD2</accession>